<dbReference type="Gene3D" id="2.50.20.20">
    <property type="match status" value="1"/>
</dbReference>
<accession>A0A221NX20</accession>
<evidence type="ECO:0000256" key="2">
    <source>
        <dbReference type="SAM" id="SignalP"/>
    </source>
</evidence>
<evidence type="ECO:0008006" key="5">
    <source>
        <dbReference type="Google" id="ProtNLM"/>
    </source>
</evidence>
<feature type="signal peptide" evidence="2">
    <location>
        <begin position="1"/>
        <end position="21"/>
    </location>
</feature>
<dbReference type="EMBL" id="CP022433">
    <property type="protein sequence ID" value="ASN24338.1"/>
    <property type="molecule type" value="Genomic_DNA"/>
</dbReference>
<sequence>MYSNRFAAVTFVCSAMVVSLAGCGSDASSDAAKTTATATVSASPTPTASKAPGIETKSADEIVRRAKAELLVTPSLTMTFDGTDGGDPMTGHLSADRKGDCVGEMGMGTHGHFEIIENSRTLWMKPDAAMWAFISGKKDAAGVAELFKGRYLKGSANDKSLKDMAGFCDLGSMTKEIVKSDSAEKLSKGPLTTLNGVKAIVVHSVGSDGAGDVYVATEGTPRFLKFQQTKGKDPITVTFSDFGKPVTVQPPAAENVIDMSKLAELGGS</sequence>
<feature type="compositionally biased region" description="Low complexity" evidence="1">
    <location>
        <begin position="36"/>
        <end position="51"/>
    </location>
</feature>
<evidence type="ECO:0000313" key="3">
    <source>
        <dbReference type="EMBL" id="ASN24338.1"/>
    </source>
</evidence>
<dbReference type="AlphaFoldDB" id="A0A221NX20"/>
<dbReference type="Proteomes" id="UP000031501">
    <property type="component" value="Chromosome"/>
</dbReference>
<feature type="region of interest" description="Disordered" evidence="1">
    <location>
        <begin position="36"/>
        <end position="56"/>
    </location>
</feature>
<name>A0A221NX20_9ACTN</name>
<dbReference type="OrthoDB" id="4350224at2"/>
<evidence type="ECO:0000256" key="1">
    <source>
        <dbReference type="SAM" id="MobiDB-lite"/>
    </source>
</evidence>
<organism evidence="3 4">
    <name type="scientific">Streptomyces pluripotens</name>
    <dbReference type="NCBI Taxonomy" id="1355015"/>
    <lineage>
        <taxon>Bacteria</taxon>
        <taxon>Bacillati</taxon>
        <taxon>Actinomycetota</taxon>
        <taxon>Actinomycetes</taxon>
        <taxon>Kitasatosporales</taxon>
        <taxon>Streptomycetaceae</taxon>
        <taxon>Streptomyces</taxon>
    </lineage>
</organism>
<keyword evidence="4" id="KW-1185">Reference proteome</keyword>
<gene>
    <name evidence="3" type="ORF">LK07_10075</name>
</gene>
<reference evidence="3 4" key="1">
    <citation type="submission" date="2017-07" db="EMBL/GenBank/DDBJ databases">
        <title>Genome sequence of Streptomyces pluripotens MUSC 137T.</title>
        <authorList>
            <person name="Ser H.-L."/>
            <person name="Lee L.-H."/>
        </authorList>
    </citation>
    <scope>NUCLEOTIDE SEQUENCE [LARGE SCALE GENOMIC DNA]</scope>
    <source>
        <strain evidence="3 4">MUSC 137</strain>
    </source>
</reference>
<keyword evidence="2" id="KW-0732">Signal</keyword>
<protein>
    <recommendedName>
        <fullName evidence="5">Lipoprotein</fullName>
    </recommendedName>
</protein>
<proteinExistence type="predicted"/>
<feature type="chain" id="PRO_5038375597" description="Lipoprotein" evidence="2">
    <location>
        <begin position="22"/>
        <end position="268"/>
    </location>
</feature>
<dbReference type="PROSITE" id="PS51257">
    <property type="entry name" value="PROKAR_LIPOPROTEIN"/>
    <property type="match status" value="1"/>
</dbReference>
<dbReference type="KEGG" id="splu:LK06_008965"/>
<evidence type="ECO:0000313" key="4">
    <source>
        <dbReference type="Proteomes" id="UP000031501"/>
    </source>
</evidence>
<dbReference type="RefSeq" id="WP_039654529.1">
    <property type="nucleotide sequence ID" value="NZ_CP021080.1"/>
</dbReference>